<evidence type="ECO:0000313" key="2">
    <source>
        <dbReference type="Proteomes" id="UP000001601"/>
    </source>
</evidence>
<dbReference type="EMBL" id="AANC01000002">
    <property type="protein sequence ID" value="EAQ50261.1"/>
    <property type="molecule type" value="Genomic_DNA"/>
</dbReference>
<organism evidence="1 2">
    <name type="scientific">Leeuwenhoekiella blandensis (strain CECT 7118 / CCUG 51940 / KCTC 22103 / MED217)</name>
    <name type="common">Flavobacterium sp. (strain MED217)</name>
    <dbReference type="NCBI Taxonomy" id="398720"/>
    <lineage>
        <taxon>Bacteria</taxon>
        <taxon>Pseudomonadati</taxon>
        <taxon>Bacteroidota</taxon>
        <taxon>Flavobacteriia</taxon>
        <taxon>Flavobacteriales</taxon>
        <taxon>Flavobacteriaceae</taxon>
        <taxon>Leeuwenhoekiella</taxon>
    </lineage>
</organism>
<gene>
    <name evidence="1" type="ORF">MED217_04497</name>
</gene>
<comment type="caution">
    <text evidence="1">The sequence shown here is derived from an EMBL/GenBank/DDBJ whole genome shotgun (WGS) entry which is preliminary data.</text>
</comment>
<keyword evidence="2" id="KW-1185">Reference proteome</keyword>
<protein>
    <submittedName>
        <fullName evidence="1">Uncharacterized protein</fullName>
    </submittedName>
</protein>
<sequence length="142" mass="15497">MFSIIGKAQEVGPKVLNQLDLLSSQRANQSAGDIFIEQIGDRNTVQTILSSSETSINLSQIGAGNVINVSDNSENLKLTVLQNGTNNQISKYGLYALKEFSAVLIQNGEYQNLDIFGSNELSKNMKVEMQGLGQSIVIRNFN</sequence>
<dbReference type="Proteomes" id="UP000001601">
    <property type="component" value="Unassembled WGS sequence"/>
</dbReference>
<reference evidence="1 2" key="1">
    <citation type="journal article" date="2007" name="Nature">
        <title>Light stimulates growth of proteorhodopsin-containing marine Flavobacteria.</title>
        <authorList>
            <person name="Gomez-Consarnau L."/>
            <person name="Gonzalez J.M."/>
            <person name="Coll-Llado M."/>
            <person name="Gourdon P."/>
            <person name="Pascher T."/>
            <person name="Neutze R."/>
            <person name="Pedros-Alio C."/>
            <person name="Pinhassi J."/>
        </authorList>
    </citation>
    <scope>NUCLEOTIDE SEQUENCE [LARGE SCALE GENOMIC DNA]</scope>
    <source>
        <strain evidence="1 2">MED217</strain>
    </source>
</reference>
<proteinExistence type="predicted"/>
<dbReference type="HOGENOM" id="CLU_1813386_0_0_10"/>
<dbReference type="STRING" id="398720.MED217_04497"/>
<dbReference type="AlphaFoldDB" id="A3XJL2"/>
<evidence type="ECO:0000313" key="1">
    <source>
        <dbReference type="EMBL" id="EAQ50261.1"/>
    </source>
</evidence>
<name>A3XJL2_LEEBM</name>
<dbReference type="eggNOG" id="ENOG5033B02">
    <property type="taxonomic scope" value="Bacteria"/>
</dbReference>
<accession>A3XJL2</accession>